<gene>
    <name evidence="6" type="primary">gb16528</name>
    <name evidence="6" type="ORF">PR202_gb16528</name>
</gene>
<dbReference type="EMBL" id="BQKI01000080">
    <property type="protein sequence ID" value="GJN28410.1"/>
    <property type="molecule type" value="Genomic_DNA"/>
</dbReference>
<keyword evidence="3" id="KW-0862">Zinc</keyword>
<evidence type="ECO:0000256" key="4">
    <source>
        <dbReference type="PROSITE-ProRule" id="PRU00175"/>
    </source>
</evidence>
<proteinExistence type="predicted"/>
<organism evidence="6 7">
    <name type="scientific">Eleusine coracana subsp. coracana</name>
    <dbReference type="NCBI Taxonomy" id="191504"/>
    <lineage>
        <taxon>Eukaryota</taxon>
        <taxon>Viridiplantae</taxon>
        <taxon>Streptophyta</taxon>
        <taxon>Embryophyta</taxon>
        <taxon>Tracheophyta</taxon>
        <taxon>Spermatophyta</taxon>
        <taxon>Magnoliopsida</taxon>
        <taxon>Liliopsida</taxon>
        <taxon>Poales</taxon>
        <taxon>Poaceae</taxon>
        <taxon>PACMAD clade</taxon>
        <taxon>Chloridoideae</taxon>
        <taxon>Cynodonteae</taxon>
        <taxon>Eleusininae</taxon>
        <taxon>Eleusine</taxon>
    </lineage>
</organism>
<dbReference type="SMART" id="SM00184">
    <property type="entry name" value="RING"/>
    <property type="match status" value="1"/>
</dbReference>
<keyword evidence="7" id="KW-1185">Reference proteome</keyword>
<dbReference type="PANTHER" id="PTHR45931:SF23">
    <property type="entry name" value="OS12G0134500 PROTEIN"/>
    <property type="match status" value="1"/>
</dbReference>
<protein>
    <recommendedName>
        <fullName evidence="5">RING-type domain-containing protein</fullName>
    </recommendedName>
</protein>
<evidence type="ECO:0000259" key="5">
    <source>
        <dbReference type="PROSITE" id="PS50089"/>
    </source>
</evidence>
<evidence type="ECO:0000256" key="1">
    <source>
        <dbReference type="ARBA" id="ARBA00022723"/>
    </source>
</evidence>
<reference evidence="6" key="1">
    <citation type="journal article" date="2018" name="DNA Res.">
        <title>Multiple hybrid de novo genome assembly of finger millet, an orphan allotetraploid crop.</title>
        <authorList>
            <person name="Hatakeyama M."/>
            <person name="Aluri S."/>
            <person name="Balachadran M.T."/>
            <person name="Sivarajan S.R."/>
            <person name="Patrignani A."/>
            <person name="Gruter S."/>
            <person name="Poveda L."/>
            <person name="Shimizu-Inatsugi R."/>
            <person name="Baeten J."/>
            <person name="Francoijs K.J."/>
            <person name="Nataraja K.N."/>
            <person name="Reddy Y.A.N."/>
            <person name="Phadnis S."/>
            <person name="Ravikumar R.L."/>
            <person name="Schlapbach R."/>
            <person name="Sreeman S.M."/>
            <person name="Shimizu K.K."/>
        </authorList>
    </citation>
    <scope>NUCLEOTIDE SEQUENCE</scope>
</reference>
<dbReference type="GO" id="GO:0006511">
    <property type="term" value="P:ubiquitin-dependent protein catabolic process"/>
    <property type="evidence" value="ECO:0007669"/>
    <property type="project" value="TreeGrafter"/>
</dbReference>
<dbReference type="Gene3D" id="3.30.40.10">
    <property type="entry name" value="Zinc/RING finger domain, C3HC4 (zinc finger)"/>
    <property type="match status" value="1"/>
</dbReference>
<dbReference type="InterPro" id="IPR051834">
    <property type="entry name" value="RING_finger_E3_ligase"/>
</dbReference>
<sequence length="154" mass="17788">MRRQPEGLSYYTRLPFAIARHWMMPLALLQPTQSVAVANDDDTGSCNCACVSEATEAAIRALSEVKPKLKLAQPPDQCVVCLTDYDAEDKLRAMPCAHAFHEQCIFRWLRRNAACPLCRHELPRRTRTMRKLLSTCRRHMIPRFVSIVFWNQTR</sequence>
<dbReference type="Proteomes" id="UP001054889">
    <property type="component" value="Unassembled WGS sequence"/>
</dbReference>
<keyword evidence="2 4" id="KW-0863">Zinc-finger</keyword>
<dbReference type="GO" id="GO:0061630">
    <property type="term" value="F:ubiquitin protein ligase activity"/>
    <property type="evidence" value="ECO:0007669"/>
    <property type="project" value="TreeGrafter"/>
</dbReference>
<dbReference type="PROSITE" id="PS50089">
    <property type="entry name" value="ZF_RING_2"/>
    <property type="match status" value="1"/>
</dbReference>
<evidence type="ECO:0000313" key="7">
    <source>
        <dbReference type="Proteomes" id="UP001054889"/>
    </source>
</evidence>
<dbReference type="GO" id="GO:0005634">
    <property type="term" value="C:nucleus"/>
    <property type="evidence" value="ECO:0007669"/>
    <property type="project" value="TreeGrafter"/>
</dbReference>
<dbReference type="InterPro" id="IPR013083">
    <property type="entry name" value="Znf_RING/FYVE/PHD"/>
</dbReference>
<dbReference type="GO" id="GO:0008270">
    <property type="term" value="F:zinc ion binding"/>
    <property type="evidence" value="ECO:0007669"/>
    <property type="project" value="UniProtKB-KW"/>
</dbReference>
<dbReference type="Pfam" id="PF13639">
    <property type="entry name" value="zf-RING_2"/>
    <property type="match status" value="1"/>
</dbReference>
<dbReference type="InterPro" id="IPR001841">
    <property type="entry name" value="Znf_RING"/>
</dbReference>
<evidence type="ECO:0000256" key="2">
    <source>
        <dbReference type="ARBA" id="ARBA00022771"/>
    </source>
</evidence>
<keyword evidence="1" id="KW-0479">Metal-binding</keyword>
<dbReference type="PANTHER" id="PTHR45931">
    <property type="entry name" value="SI:CH211-59O9.10"/>
    <property type="match status" value="1"/>
</dbReference>
<accession>A0AAV5F270</accession>
<evidence type="ECO:0000313" key="6">
    <source>
        <dbReference type="EMBL" id="GJN28410.1"/>
    </source>
</evidence>
<dbReference type="AlphaFoldDB" id="A0AAV5F270"/>
<evidence type="ECO:0000256" key="3">
    <source>
        <dbReference type="ARBA" id="ARBA00022833"/>
    </source>
</evidence>
<comment type="caution">
    <text evidence="6">The sequence shown here is derived from an EMBL/GenBank/DDBJ whole genome shotgun (WGS) entry which is preliminary data.</text>
</comment>
<feature type="domain" description="RING-type" evidence="5">
    <location>
        <begin position="78"/>
        <end position="119"/>
    </location>
</feature>
<dbReference type="SUPFAM" id="SSF57850">
    <property type="entry name" value="RING/U-box"/>
    <property type="match status" value="1"/>
</dbReference>
<name>A0AAV5F270_ELECO</name>
<reference evidence="6" key="2">
    <citation type="submission" date="2021-12" db="EMBL/GenBank/DDBJ databases">
        <title>Resequencing data analysis of finger millet.</title>
        <authorList>
            <person name="Hatakeyama M."/>
            <person name="Aluri S."/>
            <person name="Balachadran M.T."/>
            <person name="Sivarajan S.R."/>
            <person name="Poveda L."/>
            <person name="Shimizu-Inatsugi R."/>
            <person name="Schlapbach R."/>
            <person name="Sreeman S.M."/>
            <person name="Shimizu K.K."/>
        </authorList>
    </citation>
    <scope>NUCLEOTIDE SEQUENCE</scope>
</reference>